<dbReference type="Pfam" id="PF12442">
    <property type="entry name" value="DUF3681"/>
    <property type="match status" value="1"/>
</dbReference>
<dbReference type="AlphaFoldDB" id="A0A835BQV7"/>
<evidence type="ECO:0000313" key="2">
    <source>
        <dbReference type="EMBL" id="KAF8705010.1"/>
    </source>
</evidence>
<organism evidence="2 3">
    <name type="scientific">Digitaria exilis</name>
    <dbReference type="NCBI Taxonomy" id="1010633"/>
    <lineage>
        <taxon>Eukaryota</taxon>
        <taxon>Viridiplantae</taxon>
        <taxon>Streptophyta</taxon>
        <taxon>Embryophyta</taxon>
        <taxon>Tracheophyta</taxon>
        <taxon>Spermatophyta</taxon>
        <taxon>Magnoliopsida</taxon>
        <taxon>Liliopsida</taxon>
        <taxon>Poales</taxon>
        <taxon>Poaceae</taxon>
        <taxon>PACMAD clade</taxon>
        <taxon>Panicoideae</taxon>
        <taxon>Panicodae</taxon>
        <taxon>Paniceae</taxon>
        <taxon>Anthephorinae</taxon>
        <taxon>Digitaria</taxon>
    </lineage>
</organism>
<feature type="transmembrane region" description="Helical" evidence="1">
    <location>
        <begin position="24"/>
        <end position="47"/>
    </location>
</feature>
<reference evidence="2" key="1">
    <citation type="submission" date="2020-07" db="EMBL/GenBank/DDBJ databases">
        <title>Genome sequence and genetic diversity analysis of an under-domesticated orphan crop, white fonio (Digitaria exilis).</title>
        <authorList>
            <person name="Bennetzen J.L."/>
            <person name="Chen S."/>
            <person name="Ma X."/>
            <person name="Wang X."/>
            <person name="Yssel A.E.J."/>
            <person name="Chaluvadi S.R."/>
            <person name="Johnson M."/>
            <person name="Gangashetty P."/>
            <person name="Hamidou F."/>
            <person name="Sanogo M.D."/>
            <person name="Zwaenepoel A."/>
            <person name="Wallace J."/>
            <person name="Van De Peer Y."/>
            <person name="Van Deynze A."/>
        </authorList>
    </citation>
    <scope>NUCLEOTIDE SEQUENCE</scope>
    <source>
        <tissue evidence="2">Leaves</tissue>
    </source>
</reference>
<dbReference type="InterPro" id="IPR022149">
    <property type="entry name" value="DUF3681"/>
</dbReference>
<dbReference type="Proteomes" id="UP000636709">
    <property type="component" value="Unassembled WGS sequence"/>
</dbReference>
<keyword evidence="1" id="KW-0812">Transmembrane</keyword>
<sequence length="123" mass="13032">MASCSTLRRILESARGAASKLHQAAFEAVQCGLLGLVTVSTAVSLAARSGPPARLHTSTYYFIFYLLLSVAFFAGMAEITGAVIVSTTEPRRRRANYASWRKLTCCACVSASLLAVIVSLSVG</sequence>
<comment type="caution">
    <text evidence="2">The sequence shown here is derived from an EMBL/GenBank/DDBJ whole genome shotgun (WGS) entry which is preliminary data.</text>
</comment>
<name>A0A835BQV7_9POAL</name>
<proteinExistence type="predicted"/>
<protein>
    <submittedName>
        <fullName evidence="2">Uncharacterized protein</fullName>
    </submittedName>
</protein>
<feature type="transmembrane region" description="Helical" evidence="1">
    <location>
        <begin position="103"/>
        <end position="122"/>
    </location>
</feature>
<gene>
    <name evidence="2" type="ORF">HU200_031265</name>
</gene>
<feature type="transmembrane region" description="Helical" evidence="1">
    <location>
        <begin position="59"/>
        <end position="83"/>
    </location>
</feature>
<dbReference type="EMBL" id="JACEFO010001770">
    <property type="protein sequence ID" value="KAF8705010.1"/>
    <property type="molecule type" value="Genomic_DNA"/>
</dbReference>
<keyword evidence="1" id="KW-0472">Membrane</keyword>
<evidence type="ECO:0000313" key="3">
    <source>
        <dbReference type="Proteomes" id="UP000636709"/>
    </source>
</evidence>
<accession>A0A835BQV7</accession>
<evidence type="ECO:0000256" key="1">
    <source>
        <dbReference type="SAM" id="Phobius"/>
    </source>
</evidence>
<keyword evidence="1" id="KW-1133">Transmembrane helix</keyword>
<keyword evidence="3" id="KW-1185">Reference proteome</keyword>